<dbReference type="Pfam" id="PF02949">
    <property type="entry name" value="7tm_6"/>
    <property type="match status" value="1"/>
</dbReference>
<dbReference type="GO" id="GO:0005549">
    <property type="term" value="F:odorant binding"/>
    <property type="evidence" value="ECO:0007669"/>
    <property type="project" value="InterPro"/>
</dbReference>
<evidence type="ECO:0000313" key="10">
    <source>
        <dbReference type="Proteomes" id="UP001177670"/>
    </source>
</evidence>
<evidence type="ECO:0000256" key="8">
    <source>
        <dbReference type="ARBA" id="ARBA00023224"/>
    </source>
</evidence>
<keyword evidence="8" id="KW-0807">Transducer</keyword>
<dbReference type="EMBL" id="JAHYIQ010000006">
    <property type="protein sequence ID" value="KAK1131444.1"/>
    <property type="molecule type" value="Genomic_DNA"/>
</dbReference>
<dbReference type="AlphaFoldDB" id="A0AA40KSQ7"/>
<evidence type="ECO:0000256" key="6">
    <source>
        <dbReference type="ARBA" id="ARBA00023136"/>
    </source>
</evidence>
<dbReference type="GO" id="GO:0016020">
    <property type="term" value="C:membrane"/>
    <property type="evidence" value="ECO:0007669"/>
    <property type="project" value="UniProtKB-SubCell"/>
</dbReference>
<dbReference type="Proteomes" id="UP001177670">
    <property type="component" value="Unassembled WGS sequence"/>
</dbReference>
<dbReference type="InterPro" id="IPR004117">
    <property type="entry name" value="7tm6_olfct_rcpt"/>
</dbReference>
<keyword evidence="10" id="KW-1185">Reference proteome</keyword>
<accession>A0AA40KSQ7</accession>
<evidence type="ECO:0000256" key="2">
    <source>
        <dbReference type="ARBA" id="ARBA00022606"/>
    </source>
</evidence>
<dbReference type="GO" id="GO:0004984">
    <property type="term" value="F:olfactory receptor activity"/>
    <property type="evidence" value="ECO:0007669"/>
    <property type="project" value="InterPro"/>
</dbReference>
<name>A0AA40KSQ7_9HYME</name>
<keyword evidence="4" id="KW-0552">Olfaction</keyword>
<gene>
    <name evidence="9" type="ORF">K0M31_017728</name>
</gene>
<sequence length="150" mass="17107">MTTFQEWESSNTTALVTYFALELTTIIGMFTNCFVGQLLIDEGNIVKQISNTLDWHQLPVKKARYLTLIIITSNNPMTVTVANMIQLSLITFIDVSISNIVTHKSLRKEHFTRKTSVFNYSNPPIVQIPLLCDDCGTTRKNLFGKTKIWF</sequence>
<evidence type="ECO:0000256" key="3">
    <source>
        <dbReference type="ARBA" id="ARBA00022692"/>
    </source>
</evidence>
<keyword evidence="7" id="KW-0675">Receptor</keyword>
<evidence type="ECO:0000256" key="7">
    <source>
        <dbReference type="ARBA" id="ARBA00023170"/>
    </source>
</evidence>
<keyword evidence="3" id="KW-0812">Transmembrane</keyword>
<keyword evidence="6" id="KW-0472">Membrane</keyword>
<keyword evidence="2" id="KW-0716">Sensory transduction</keyword>
<organism evidence="9 10">
    <name type="scientific">Melipona bicolor</name>
    <dbReference type="NCBI Taxonomy" id="60889"/>
    <lineage>
        <taxon>Eukaryota</taxon>
        <taxon>Metazoa</taxon>
        <taxon>Ecdysozoa</taxon>
        <taxon>Arthropoda</taxon>
        <taxon>Hexapoda</taxon>
        <taxon>Insecta</taxon>
        <taxon>Pterygota</taxon>
        <taxon>Neoptera</taxon>
        <taxon>Endopterygota</taxon>
        <taxon>Hymenoptera</taxon>
        <taxon>Apocrita</taxon>
        <taxon>Aculeata</taxon>
        <taxon>Apoidea</taxon>
        <taxon>Anthophila</taxon>
        <taxon>Apidae</taxon>
        <taxon>Melipona</taxon>
    </lineage>
</organism>
<reference evidence="9" key="1">
    <citation type="submission" date="2021-10" db="EMBL/GenBank/DDBJ databases">
        <title>Melipona bicolor Genome sequencing and assembly.</title>
        <authorList>
            <person name="Araujo N.S."/>
            <person name="Arias M.C."/>
        </authorList>
    </citation>
    <scope>NUCLEOTIDE SEQUENCE</scope>
    <source>
        <strain evidence="9">USP_2M_L1-L4_2017</strain>
        <tissue evidence="9">Whole body</tissue>
    </source>
</reference>
<protein>
    <submittedName>
        <fullName evidence="9">Uncharacterized protein</fullName>
    </submittedName>
</protein>
<proteinExistence type="predicted"/>
<keyword evidence="5" id="KW-1133">Transmembrane helix</keyword>
<comment type="subcellular location">
    <subcellularLocation>
        <location evidence="1">Membrane</location>
        <topology evidence="1">Multi-pass membrane protein</topology>
    </subcellularLocation>
</comment>
<evidence type="ECO:0000256" key="4">
    <source>
        <dbReference type="ARBA" id="ARBA00022725"/>
    </source>
</evidence>
<evidence type="ECO:0000313" key="9">
    <source>
        <dbReference type="EMBL" id="KAK1131444.1"/>
    </source>
</evidence>
<evidence type="ECO:0000256" key="1">
    <source>
        <dbReference type="ARBA" id="ARBA00004141"/>
    </source>
</evidence>
<dbReference type="GO" id="GO:0007165">
    <property type="term" value="P:signal transduction"/>
    <property type="evidence" value="ECO:0007669"/>
    <property type="project" value="UniProtKB-KW"/>
</dbReference>
<evidence type="ECO:0000256" key="5">
    <source>
        <dbReference type="ARBA" id="ARBA00022989"/>
    </source>
</evidence>
<comment type="caution">
    <text evidence="9">The sequence shown here is derived from an EMBL/GenBank/DDBJ whole genome shotgun (WGS) entry which is preliminary data.</text>
</comment>